<dbReference type="Proteomes" id="UP000488956">
    <property type="component" value="Unassembled WGS sequence"/>
</dbReference>
<reference evidence="2 3" key="1">
    <citation type="submission" date="2018-09" db="EMBL/GenBank/DDBJ databases">
        <title>Genomic investigation of the strawberry pathogen Phytophthora fragariae indicates pathogenicity is determined by transcriptional variation in three key races.</title>
        <authorList>
            <person name="Adams T.M."/>
            <person name="Armitage A.D."/>
            <person name="Sobczyk M.K."/>
            <person name="Bates H.J."/>
            <person name="Dunwell J.M."/>
            <person name="Nellist C.F."/>
            <person name="Harrison R.J."/>
        </authorList>
    </citation>
    <scope>NUCLEOTIDE SEQUENCE [LARGE SCALE GENOMIC DNA]</scope>
    <source>
        <strain evidence="2 3">ONT-3</strain>
    </source>
</reference>
<comment type="caution">
    <text evidence="2">The sequence shown here is derived from an EMBL/GenBank/DDBJ whole genome shotgun (WGS) entry which is preliminary data.</text>
</comment>
<proteinExistence type="predicted"/>
<name>A0A6G0L5N5_9STRA</name>
<dbReference type="EMBL" id="QXFX01000606">
    <property type="protein sequence ID" value="KAE9109725.1"/>
    <property type="molecule type" value="Genomic_DNA"/>
</dbReference>
<evidence type="ECO:0000313" key="3">
    <source>
        <dbReference type="Proteomes" id="UP000488956"/>
    </source>
</evidence>
<gene>
    <name evidence="2" type="ORF">PF010_g11433</name>
</gene>
<evidence type="ECO:0000256" key="1">
    <source>
        <dbReference type="SAM" id="MobiDB-lite"/>
    </source>
</evidence>
<evidence type="ECO:0000313" key="2">
    <source>
        <dbReference type="EMBL" id="KAE9109725.1"/>
    </source>
</evidence>
<organism evidence="2 3">
    <name type="scientific">Phytophthora fragariae</name>
    <dbReference type="NCBI Taxonomy" id="53985"/>
    <lineage>
        <taxon>Eukaryota</taxon>
        <taxon>Sar</taxon>
        <taxon>Stramenopiles</taxon>
        <taxon>Oomycota</taxon>
        <taxon>Peronosporomycetes</taxon>
        <taxon>Peronosporales</taxon>
        <taxon>Peronosporaceae</taxon>
        <taxon>Phytophthora</taxon>
    </lineage>
</organism>
<dbReference type="AlphaFoldDB" id="A0A6G0L5N5"/>
<accession>A0A6G0L5N5</accession>
<protein>
    <submittedName>
        <fullName evidence="2">Uncharacterized protein</fullName>
    </submittedName>
</protein>
<sequence length="118" mass="13327">MIYHYEPISIHPVPSFVKEAIANYSQDTVLQSPSTRETSVIYCWGVRVGNETAPDRSLKRVCLAVQTCREQRVSFTLSGGKTSKAAKHLRDTHGVESAQTLAQVRRKRSHGEEMKRLQ</sequence>
<feature type="region of interest" description="Disordered" evidence="1">
    <location>
        <begin position="84"/>
        <end position="118"/>
    </location>
</feature>